<proteinExistence type="predicted"/>
<evidence type="ECO:0000313" key="1">
    <source>
        <dbReference type="EMBL" id="MBD0384383.1"/>
    </source>
</evidence>
<evidence type="ECO:0000313" key="2">
    <source>
        <dbReference type="Proteomes" id="UP000650466"/>
    </source>
</evidence>
<accession>A0A926KY41</accession>
<dbReference type="AlphaFoldDB" id="A0A926KY41"/>
<keyword evidence="2" id="KW-1185">Reference proteome</keyword>
<dbReference type="EMBL" id="JACVVD010000019">
    <property type="protein sequence ID" value="MBD0384383.1"/>
    <property type="molecule type" value="Genomic_DNA"/>
</dbReference>
<comment type="caution">
    <text evidence="1">The sequence shown here is derived from an EMBL/GenBank/DDBJ whole genome shotgun (WGS) entry which is preliminary data.</text>
</comment>
<organism evidence="1 2">
    <name type="scientific">Paenibacillus sedimenti</name>
    <dbReference type="NCBI Taxonomy" id="2770274"/>
    <lineage>
        <taxon>Bacteria</taxon>
        <taxon>Bacillati</taxon>
        <taxon>Bacillota</taxon>
        <taxon>Bacilli</taxon>
        <taxon>Bacillales</taxon>
        <taxon>Paenibacillaceae</taxon>
        <taxon>Paenibacillus</taxon>
    </lineage>
</organism>
<sequence length="67" mass="7546">MKEIPGRNVEHLKAYIASAEQAGLFGFIRDCQVQGVDDYEVIRAICDQLILLGLTLEAKRLSYCMDI</sequence>
<dbReference type="Proteomes" id="UP000650466">
    <property type="component" value="Unassembled WGS sequence"/>
</dbReference>
<reference evidence="1" key="1">
    <citation type="submission" date="2020-09" db="EMBL/GenBank/DDBJ databases">
        <title>Draft Genome Sequence of Paenibacillus sp. WST5.</title>
        <authorList>
            <person name="Bao Z."/>
        </authorList>
    </citation>
    <scope>NUCLEOTIDE SEQUENCE</scope>
    <source>
        <strain evidence="1">WST5</strain>
    </source>
</reference>
<gene>
    <name evidence="1" type="ORF">ICC18_30535</name>
</gene>
<protein>
    <submittedName>
        <fullName evidence="1">Uncharacterized protein</fullName>
    </submittedName>
</protein>
<name>A0A926KY41_9BACL</name>